<evidence type="ECO:0000256" key="1">
    <source>
        <dbReference type="SAM" id="MobiDB-lite"/>
    </source>
</evidence>
<proteinExistence type="predicted"/>
<reference evidence="2 3" key="1">
    <citation type="submission" date="2020-06" db="EMBL/GenBank/DDBJ databases">
        <authorList>
            <person name="Li R."/>
            <person name="Bekaert M."/>
        </authorList>
    </citation>
    <scope>NUCLEOTIDE SEQUENCE [LARGE SCALE GENOMIC DNA]</scope>
    <source>
        <strain evidence="3">wild</strain>
    </source>
</reference>
<sequence length="489" mass="55157">MTTESKEADIELSVKELEHIAAALKEIGVKPKADSDSDFKHWFQGTLKQPIKIESVPPQAAASIEQKGTDQHRSTPDTPIKHERSEPGNNPTVIDHMDSDDHDNDNDICRSHCLTVDQHVDDSLILGRTDDDRQLVEGLQDTETEEDASPSVDEDIDGLDYDANAVEPEVNTSEENSVNQNIDEESDSSEEPTPRLGTRSLPARTTRRKRLSLLCQIPRLLSSHPDIDHTQDSGIKSLPNRTSLKLASRGLNEKDVLHLINQTVMSLPVNTPCCTLCLKKIRIDVNDTVFEEGIESDVTKTRELKNLSECSSITSESSMEFLSQESSSSFQIINKFHHVNEFLQAVGMRCFSEEERSSWNMYSKSSKSVYCNRLLEVIEKIITTVFPQNIEDVLLLVTMLLSSNDQKQKHHVLPKGSFDPLVDLFQKAKSWRHERQILSFLTQTMSYNQVSQMLQDVNGNKYYAANSHAKIVGSDLPLSQLQQGERWIM</sequence>
<name>A0A6J8CNN5_MYTCO</name>
<evidence type="ECO:0000313" key="2">
    <source>
        <dbReference type="EMBL" id="CAC5398068.1"/>
    </source>
</evidence>
<dbReference type="EMBL" id="CACVKT020005808">
    <property type="protein sequence ID" value="CAC5398068.1"/>
    <property type="molecule type" value="Genomic_DNA"/>
</dbReference>
<feature type="compositionally biased region" description="Acidic residues" evidence="1">
    <location>
        <begin position="140"/>
        <end position="160"/>
    </location>
</feature>
<keyword evidence="3" id="KW-1185">Reference proteome</keyword>
<accession>A0A6J8CNN5</accession>
<evidence type="ECO:0000313" key="3">
    <source>
        <dbReference type="Proteomes" id="UP000507470"/>
    </source>
</evidence>
<organism evidence="2 3">
    <name type="scientific">Mytilus coruscus</name>
    <name type="common">Sea mussel</name>
    <dbReference type="NCBI Taxonomy" id="42192"/>
    <lineage>
        <taxon>Eukaryota</taxon>
        <taxon>Metazoa</taxon>
        <taxon>Spiralia</taxon>
        <taxon>Lophotrochozoa</taxon>
        <taxon>Mollusca</taxon>
        <taxon>Bivalvia</taxon>
        <taxon>Autobranchia</taxon>
        <taxon>Pteriomorphia</taxon>
        <taxon>Mytilida</taxon>
        <taxon>Mytiloidea</taxon>
        <taxon>Mytilidae</taxon>
        <taxon>Mytilinae</taxon>
        <taxon>Mytilus</taxon>
    </lineage>
</organism>
<protein>
    <submittedName>
        <fullName evidence="2">Uncharacterized protein</fullName>
    </submittedName>
</protein>
<gene>
    <name evidence="2" type="ORF">MCOR_32466</name>
</gene>
<feature type="region of interest" description="Disordered" evidence="1">
    <location>
        <begin position="138"/>
        <end position="203"/>
    </location>
</feature>
<dbReference type="Proteomes" id="UP000507470">
    <property type="component" value="Unassembled WGS sequence"/>
</dbReference>
<feature type="region of interest" description="Disordered" evidence="1">
    <location>
        <begin position="50"/>
        <end position="103"/>
    </location>
</feature>
<feature type="compositionally biased region" description="Basic and acidic residues" evidence="1">
    <location>
        <begin position="67"/>
        <end position="86"/>
    </location>
</feature>
<feature type="compositionally biased region" description="Polar residues" evidence="1">
    <location>
        <begin position="170"/>
        <end position="181"/>
    </location>
</feature>
<dbReference type="AlphaFoldDB" id="A0A6J8CNN5"/>